<keyword evidence="2" id="KW-1185">Reference proteome</keyword>
<dbReference type="EMBL" id="FXZM01000003">
    <property type="protein sequence ID" value="SMY11137.1"/>
    <property type="molecule type" value="Genomic_DNA"/>
</dbReference>
<evidence type="ECO:0000313" key="1">
    <source>
        <dbReference type="EMBL" id="SMY11137.1"/>
    </source>
</evidence>
<sequence length="389" mass="42466">MSFMVQHGYGKAQKISDLHNRTRVAGVILSPGDEDEDALSETAKWCSENDLKVFIDPQTYRYSTRPPGAGRKHDVHGLDFGGLTWAEDADSVSRFIAAVGRLNSRLNSNGEWIAPAPLQDTLADVWTPLAVQFARTAGHQWGADRTIATVAIDESALADWGSVERWLDVVTTLPVSGFYILVSRPSTNYPPLPWAPAKLSNLLRLVHALGTLNDFKVILGFTEFEGILSIAVGGSVAASGWSYTLRQFSSAKWMNPATGGRPATVRTHLSRMWSLPKAESESAILFNSEFKGVVFTPAEVARFDNTSFDALTRSAAQVDFLEGLAVRSNLLSSEPSISERVRVVQGSLERAIELWDQVSGSGLIVDPSYRNRVVSLRDGLNSFVAQVAL</sequence>
<organism evidence="1 2">
    <name type="scientific">Brevibacterium jeotgali</name>
    <dbReference type="NCBI Taxonomy" id="1262550"/>
    <lineage>
        <taxon>Bacteria</taxon>
        <taxon>Bacillati</taxon>
        <taxon>Actinomycetota</taxon>
        <taxon>Actinomycetes</taxon>
        <taxon>Micrococcales</taxon>
        <taxon>Brevibacteriaceae</taxon>
        <taxon>Brevibacterium</taxon>
    </lineage>
</organism>
<dbReference type="Proteomes" id="UP000234462">
    <property type="component" value="Unassembled WGS sequence"/>
</dbReference>
<dbReference type="AlphaFoldDB" id="A0A2H1L2K7"/>
<evidence type="ECO:0000313" key="2">
    <source>
        <dbReference type="Proteomes" id="UP000234462"/>
    </source>
</evidence>
<name>A0A2H1L2K7_9MICO</name>
<proteinExistence type="predicted"/>
<protein>
    <submittedName>
        <fullName evidence="1">Uncharacterized protein</fullName>
    </submittedName>
</protein>
<gene>
    <name evidence="1" type="ORF">BJEO58_00719</name>
</gene>
<reference evidence="2" key="1">
    <citation type="submission" date="2017-03" db="EMBL/GenBank/DDBJ databases">
        <authorList>
            <person name="Monnet C."/>
        </authorList>
    </citation>
    <scope>NUCLEOTIDE SEQUENCE [LARGE SCALE GENOMIC DNA]</scope>
    <source>
        <strain evidence="2">SJ5-8</strain>
    </source>
</reference>
<accession>A0A2H1L2K7</accession>